<comment type="caution">
    <text evidence="1">The sequence shown here is derived from an EMBL/GenBank/DDBJ whole genome shotgun (WGS) entry which is preliminary data.</text>
</comment>
<sequence length="33" mass="3936">MPKDRIRIVKARAKKVLLSEKTIKSEKKMKKPR</sequence>
<dbReference type="AlphaFoldDB" id="A0A0F9RJY1"/>
<name>A0A0F9RJY1_9ZZZZ</name>
<proteinExistence type="predicted"/>
<dbReference type="EMBL" id="LAZR01000829">
    <property type="protein sequence ID" value="KKN56845.1"/>
    <property type="molecule type" value="Genomic_DNA"/>
</dbReference>
<gene>
    <name evidence="1" type="ORF">LCGC14_0568270</name>
</gene>
<reference evidence="1" key="1">
    <citation type="journal article" date="2015" name="Nature">
        <title>Complex archaea that bridge the gap between prokaryotes and eukaryotes.</title>
        <authorList>
            <person name="Spang A."/>
            <person name="Saw J.H."/>
            <person name="Jorgensen S.L."/>
            <person name="Zaremba-Niedzwiedzka K."/>
            <person name="Martijn J."/>
            <person name="Lind A.E."/>
            <person name="van Eijk R."/>
            <person name="Schleper C."/>
            <person name="Guy L."/>
            <person name="Ettema T.J."/>
        </authorList>
    </citation>
    <scope>NUCLEOTIDE SEQUENCE</scope>
</reference>
<protein>
    <submittedName>
        <fullName evidence="1">Uncharacterized protein</fullName>
    </submittedName>
</protein>
<evidence type="ECO:0000313" key="1">
    <source>
        <dbReference type="EMBL" id="KKN56845.1"/>
    </source>
</evidence>
<accession>A0A0F9RJY1</accession>
<organism evidence="1">
    <name type="scientific">marine sediment metagenome</name>
    <dbReference type="NCBI Taxonomy" id="412755"/>
    <lineage>
        <taxon>unclassified sequences</taxon>
        <taxon>metagenomes</taxon>
        <taxon>ecological metagenomes</taxon>
    </lineage>
</organism>